<dbReference type="PANTHER" id="PTHR34817">
    <property type="entry name" value="NUCLEOTIDYLTRANSFERASE"/>
    <property type="match status" value="1"/>
</dbReference>
<dbReference type="Pfam" id="PF10127">
    <property type="entry name" value="RlaP"/>
    <property type="match status" value="1"/>
</dbReference>
<gene>
    <name evidence="1" type="ORF">LCGC14_2513340</name>
</gene>
<reference evidence="1" key="1">
    <citation type="journal article" date="2015" name="Nature">
        <title>Complex archaea that bridge the gap between prokaryotes and eukaryotes.</title>
        <authorList>
            <person name="Spang A."/>
            <person name="Saw J.H."/>
            <person name="Jorgensen S.L."/>
            <person name="Zaremba-Niedzwiedzka K."/>
            <person name="Martijn J."/>
            <person name="Lind A.E."/>
            <person name="van Eijk R."/>
            <person name="Schleper C."/>
            <person name="Guy L."/>
            <person name="Ettema T.J."/>
        </authorList>
    </citation>
    <scope>NUCLEOTIDE SEQUENCE</scope>
</reference>
<organism evidence="1">
    <name type="scientific">marine sediment metagenome</name>
    <dbReference type="NCBI Taxonomy" id="412755"/>
    <lineage>
        <taxon>unclassified sequences</taxon>
        <taxon>metagenomes</taxon>
        <taxon>ecological metagenomes</taxon>
    </lineage>
</organism>
<evidence type="ECO:0008006" key="2">
    <source>
        <dbReference type="Google" id="ProtNLM"/>
    </source>
</evidence>
<name>A0A0F9BLG3_9ZZZZ</name>
<accession>A0A0F9BLG3</accession>
<dbReference type="PANTHER" id="PTHR34817:SF1">
    <property type="entry name" value="NUCLEOTIDYLTRANSFERASE"/>
    <property type="match status" value="1"/>
</dbReference>
<sequence length="195" mass="22395">MDTREIMDRCLAKVGRPILYACISGSHMWGLETLESDLDVRGIYVADTFDLVGLHTPRDTVEFSDGELDGQFYEVGKFMRMLAKGNGNMVRLLVCPPHLVLAHDDMVPWPVLGRVYLTQHLFNYYRGYAAGQRKRALTQRGGKALLYTYREMFEGIALMKTGSIIHRWSKLMAYIMSHGFYTGRLLHKVIENRGW</sequence>
<comment type="caution">
    <text evidence="1">The sequence shown here is derived from an EMBL/GenBank/DDBJ whole genome shotgun (WGS) entry which is preliminary data.</text>
</comment>
<proteinExistence type="predicted"/>
<protein>
    <recommendedName>
        <fullName evidence="2">Nucleotidyltransferase</fullName>
    </recommendedName>
</protein>
<evidence type="ECO:0000313" key="1">
    <source>
        <dbReference type="EMBL" id="KKL14672.1"/>
    </source>
</evidence>
<dbReference type="AlphaFoldDB" id="A0A0F9BLG3"/>
<dbReference type="InterPro" id="IPR018775">
    <property type="entry name" value="RlaP"/>
</dbReference>
<feature type="non-terminal residue" evidence="1">
    <location>
        <position position="195"/>
    </location>
</feature>
<dbReference type="EMBL" id="LAZR01040363">
    <property type="protein sequence ID" value="KKL14672.1"/>
    <property type="molecule type" value="Genomic_DNA"/>
</dbReference>